<evidence type="ECO:0000256" key="1">
    <source>
        <dbReference type="SAM" id="SignalP"/>
    </source>
</evidence>
<evidence type="ECO:0000313" key="2">
    <source>
        <dbReference type="EMBL" id="KAB2933063.1"/>
    </source>
</evidence>
<protein>
    <recommendedName>
        <fullName evidence="4">Phospholipase C/D domain-containing protein</fullName>
    </recommendedName>
</protein>
<comment type="caution">
    <text evidence="2">The sequence shown here is derived from an EMBL/GenBank/DDBJ whole genome shotgun (WGS) entry which is preliminary data.</text>
</comment>
<accession>A0A833H2S0</accession>
<feature type="signal peptide" evidence="1">
    <location>
        <begin position="1"/>
        <end position="19"/>
    </location>
</feature>
<reference evidence="2 3" key="1">
    <citation type="submission" date="2019-10" db="EMBL/GenBank/DDBJ databases">
        <title>Extracellular Electron Transfer in a Candidatus Methanoperedens spp. Enrichment Culture.</title>
        <authorList>
            <person name="Berger S."/>
            <person name="Rangel Shaw D."/>
            <person name="Berben T."/>
            <person name="In 'T Zandt M."/>
            <person name="Frank J."/>
            <person name="Reimann J."/>
            <person name="Jetten M.S.M."/>
            <person name="Welte C.U."/>
        </authorList>
    </citation>
    <scope>NUCLEOTIDE SEQUENCE [LARGE SCALE GENOMIC DNA]</scope>
    <source>
        <strain evidence="2">SB12</strain>
    </source>
</reference>
<evidence type="ECO:0008006" key="4">
    <source>
        <dbReference type="Google" id="ProtNLM"/>
    </source>
</evidence>
<keyword evidence="1" id="KW-0732">Signal</keyword>
<dbReference type="EMBL" id="WBUI01000007">
    <property type="protein sequence ID" value="KAB2933063.1"/>
    <property type="molecule type" value="Genomic_DNA"/>
</dbReference>
<organism evidence="2 3">
    <name type="scientific">Leptonema illini</name>
    <dbReference type="NCBI Taxonomy" id="183"/>
    <lineage>
        <taxon>Bacteria</taxon>
        <taxon>Pseudomonadati</taxon>
        <taxon>Spirochaetota</taxon>
        <taxon>Spirochaetia</taxon>
        <taxon>Leptospirales</taxon>
        <taxon>Leptospiraceae</taxon>
        <taxon>Leptonema</taxon>
    </lineage>
</organism>
<gene>
    <name evidence="2" type="ORF">F9K24_09365</name>
</gene>
<dbReference type="AlphaFoldDB" id="A0A833H2S0"/>
<evidence type="ECO:0000313" key="3">
    <source>
        <dbReference type="Proteomes" id="UP000460298"/>
    </source>
</evidence>
<feature type="chain" id="PRO_5032771985" description="Phospholipase C/D domain-containing protein" evidence="1">
    <location>
        <begin position="20"/>
        <end position="274"/>
    </location>
</feature>
<proteinExistence type="predicted"/>
<sequence length="274" mass="30888">MNWLIKQPFLILAAFLALASYQPDSRSIHAFGPTGPFDHHRILVDALDRFSRKSGWEVNPICTGLLNNFAYTSDGELAHLDFFHCDNSNFYGCSMMLDRLKGNARNATSQVEAMRDLALALHIVQDFYAHSNWVERYRFSMIRAPIEAMKDFPTPPWLQSGIYPDVHAATATGDPLINYYCMLTPEKAWGEAFPHAGHACLNKDGNNPGRGGSTVDGTFITYHELAGEYAIRHSVEVLNTFRDTVPMFQSCLLPKKATFGCSQFIAKRFTLRRL</sequence>
<dbReference type="Proteomes" id="UP000460298">
    <property type="component" value="Unassembled WGS sequence"/>
</dbReference>
<name>A0A833H2S0_9LEPT</name>